<gene>
    <name evidence="1" type="ORF">GCM10007170_14120</name>
</gene>
<evidence type="ECO:0000313" key="1">
    <source>
        <dbReference type="EMBL" id="GGH93378.1"/>
    </source>
</evidence>
<name>A0ABQ2ALV8_9MICC</name>
<dbReference type="RefSeq" id="WP_188570913.1">
    <property type="nucleotide sequence ID" value="NZ_BMFW01000004.1"/>
</dbReference>
<reference evidence="2" key="1">
    <citation type="journal article" date="2019" name="Int. J. Syst. Evol. Microbiol.">
        <title>The Global Catalogue of Microorganisms (GCM) 10K type strain sequencing project: providing services to taxonomists for standard genome sequencing and annotation.</title>
        <authorList>
            <consortium name="The Broad Institute Genomics Platform"/>
            <consortium name="The Broad Institute Genome Sequencing Center for Infectious Disease"/>
            <person name="Wu L."/>
            <person name="Ma J."/>
        </authorList>
    </citation>
    <scope>NUCLEOTIDE SEQUENCE [LARGE SCALE GENOMIC DNA]</scope>
    <source>
        <strain evidence="2">CGMCC 1.12778</strain>
    </source>
</reference>
<dbReference type="Proteomes" id="UP000643279">
    <property type="component" value="Unassembled WGS sequence"/>
</dbReference>
<proteinExistence type="predicted"/>
<sequence length="50" mass="5432">MVKFDPEGFAAMMGSIRAEEEAAAAAGRYEDLEPDYEYMGAVASCSRPCH</sequence>
<keyword evidence="2" id="KW-1185">Reference proteome</keyword>
<comment type="caution">
    <text evidence="1">The sequence shown here is derived from an EMBL/GenBank/DDBJ whole genome shotgun (WGS) entry which is preliminary data.</text>
</comment>
<organism evidence="1 2">
    <name type="scientific">Arthrobacter liuii</name>
    <dbReference type="NCBI Taxonomy" id="1476996"/>
    <lineage>
        <taxon>Bacteria</taxon>
        <taxon>Bacillati</taxon>
        <taxon>Actinomycetota</taxon>
        <taxon>Actinomycetes</taxon>
        <taxon>Micrococcales</taxon>
        <taxon>Micrococcaceae</taxon>
        <taxon>Arthrobacter</taxon>
    </lineage>
</organism>
<accession>A0ABQ2ALV8</accession>
<dbReference type="EMBL" id="BMFW01000004">
    <property type="protein sequence ID" value="GGH93378.1"/>
    <property type="molecule type" value="Genomic_DNA"/>
</dbReference>
<protein>
    <submittedName>
        <fullName evidence="1">Uncharacterized protein</fullName>
    </submittedName>
</protein>
<evidence type="ECO:0000313" key="2">
    <source>
        <dbReference type="Proteomes" id="UP000643279"/>
    </source>
</evidence>